<dbReference type="CDD" id="cd04301">
    <property type="entry name" value="NAT_SF"/>
    <property type="match status" value="1"/>
</dbReference>
<dbReference type="InterPro" id="IPR000182">
    <property type="entry name" value="GNAT_dom"/>
</dbReference>
<evidence type="ECO:0000256" key="4">
    <source>
        <dbReference type="ARBA" id="ARBA00023004"/>
    </source>
</evidence>
<evidence type="ECO:0000256" key="5">
    <source>
        <dbReference type="ARBA" id="ARBA00023014"/>
    </source>
</evidence>
<dbReference type="InterPro" id="IPR039661">
    <property type="entry name" value="ELP3"/>
</dbReference>
<feature type="domain" description="N-acetyltransferase" evidence="6">
    <location>
        <begin position="71"/>
        <end position="168"/>
    </location>
</feature>
<protein>
    <submittedName>
        <fullName evidence="7">Histone acetyltransferase, ELP3 family</fullName>
    </submittedName>
</protein>
<evidence type="ECO:0000256" key="3">
    <source>
        <dbReference type="ARBA" id="ARBA00022723"/>
    </source>
</evidence>
<organism evidence="7">
    <name type="scientific">mine drainage metagenome</name>
    <dbReference type="NCBI Taxonomy" id="410659"/>
    <lineage>
        <taxon>unclassified sequences</taxon>
        <taxon>metagenomes</taxon>
        <taxon>ecological metagenomes</taxon>
    </lineage>
</organism>
<keyword evidence="2" id="KW-0949">S-adenosyl-L-methionine</keyword>
<dbReference type="GO" id="GO:0005737">
    <property type="term" value="C:cytoplasm"/>
    <property type="evidence" value="ECO:0007669"/>
    <property type="project" value="TreeGrafter"/>
</dbReference>
<gene>
    <name evidence="7" type="ORF">B2A_05214</name>
</gene>
<evidence type="ECO:0000256" key="1">
    <source>
        <dbReference type="ARBA" id="ARBA00022485"/>
    </source>
</evidence>
<proteinExistence type="predicted"/>
<keyword evidence="5" id="KW-0411">Iron-sulfur</keyword>
<dbReference type="PANTHER" id="PTHR11135:SF0">
    <property type="entry name" value="ELONGATOR COMPLEX PROTEIN 3"/>
    <property type="match status" value="1"/>
</dbReference>
<keyword evidence="1" id="KW-0004">4Fe-4S</keyword>
<dbReference type="SUPFAM" id="SSF55729">
    <property type="entry name" value="Acyl-CoA N-acyltransferases (Nat)"/>
    <property type="match status" value="1"/>
</dbReference>
<evidence type="ECO:0000313" key="7">
    <source>
        <dbReference type="EMBL" id="EQD56517.1"/>
    </source>
</evidence>
<keyword evidence="7" id="KW-0808">Transferase</keyword>
<dbReference type="Gene3D" id="3.40.630.30">
    <property type="match status" value="1"/>
</dbReference>
<dbReference type="AlphaFoldDB" id="T1AH77"/>
<accession>T1AH77</accession>
<dbReference type="GO" id="GO:0016747">
    <property type="term" value="F:acyltransferase activity, transferring groups other than amino-acyl groups"/>
    <property type="evidence" value="ECO:0007669"/>
    <property type="project" value="InterPro"/>
</dbReference>
<reference evidence="7" key="2">
    <citation type="journal article" date="2014" name="ISME J.">
        <title>Microbial stratification in low pH oxic and suboxic macroscopic growths along an acid mine drainage.</title>
        <authorList>
            <person name="Mendez-Garcia C."/>
            <person name="Mesa V."/>
            <person name="Sprenger R.R."/>
            <person name="Richter M."/>
            <person name="Diez M.S."/>
            <person name="Solano J."/>
            <person name="Bargiela R."/>
            <person name="Golyshina O.V."/>
            <person name="Manteca A."/>
            <person name="Ramos J.L."/>
            <person name="Gallego J.R."/>
            <person name="Llorente I."/>
            <person name="Martins Dos Santos V.A."/>
            <person name="Jensen O.N."/>
            <person name="Pelaez A.I."/>
            <person name="Sanchez J."/>
            <person name="Ferrer M."/>
        </authorList>
    </citation>
    <scope>NUCLEOTIDE SEQUENCE</scope>
</reference>
<dbReference type="PANTHER" id="PTHR11135">
    <property type="entry name" value="HISTONE ACETYLTRANSFERASE-RELATED"/>
    <property type="match status" value="1"/>
</dbReference>
<dbReference type="EMBL" id="AUZZ01003596">
    <property type="protein sequence ID" value="EQD56517.1"/>
    <property type="molecule type" value="Genomic_DNA"/>
</dbReference>
<comment type="caution">
    <text evidence="7">The sequence shown here is derived from an EMBL/GenBank/DDBJ whole genome shotgun (WGS) entry which is preliminary data.</text>
</comment>
<evidence type="ECO:0000256" key="2">
    <source>
        <dbReference type="ARBA" id="ARBA00022691"/>
    </source>
</evidence>
<name>T1AH77_9ZZZZ</name>
<sequence length="185" mass="20132">QRIQRDIPARLIAGGVRVSNLRERALARLAESGDHCRCLRCREVGRRASPPIGDLALTETEYPTAGGKELFLLWEDARSDAVAGFLRLRVPSETLEGTLSEPVVRELKVLGTEVAVGTPGGGRSDYQHRGLGHALLERAEARAQEAGFRGIYVTSAVGTRPYYRARGYVPAGSHLRKALFAGRNA</sequence>
<dbReference type="Pfam" id="PF00583">
    <property type="entry name" value="Acetyltransf_1"/>
    <property type="match status" value="1"/>
</dbReference>
<dbReference type="GO" id="GO:0002926">
    <property type="term" value="P:tRNA wobble base 5-methoxycarbonylmethyl-2-thiouridinylation"/>
    <property type="evidence" value="ECO:0007669"/>
    <property type="project" value="TreeGrafter"/>
</dbReference>
<keyword evidence="4" id="KW-0408">Iron</keyword>
<keyword evidence="3" id="KW-0479">Metal-binding</keyword>
<feature type="non-terminal residue" evidence="7">
    <location>
        <position position="1"/>
    </location>
</feature>
<reference evidence="7" key="1">
    <citation type="submission" date="2013-08" db="EMBL/GenBank/DDBJ databases">
        <authorList>
            <person name="Mendez C."/>
            <person name="Richter M."/>
            <person name="Ferrer M."/>
            <person name="Sanchez J."/>
        </authorList>
    </citation>
    <scope>NUCLEOTIDE SEQUENCE</scope>
</reference>
<dbReference type="InterPro" id="IPR016181">
    <property type="entry name" value="Acyl_CoA_acyltransferase"/>
</dbReference>
<dbReference type="GO" id="GO:0046872">
    <property type="term" value="F:metal ion binding"/>
    <property type="evidence" value="ECO:0007669"/>
    <property type="project" value="UniProtKB-KW"/>
</dbReference>
<dbReference type="GO" id="GO:0051539">
    <property type="term" value="F:4 iron, 4 sulfur cluster binding"/>
    <property type="evidence" value="ECO:0007669"/>
    <property type="project" value="UniProtKB-KW"/>
</dbReference>
<evidence type="ECO:0000259" key="6">
    <source>
        <dbReference type="Pfam" id="PF00583"/>
    </source>
</evidence>